<dbReference type="GO" id="GO:0009401">
    <property type="term" value="P:phosphoenolpyruvate-dependent sugar phosphotransferase system"/>
    <property type="evidence" value="ECO:0007669"/>
    <property type="project" value="InterPro"/>
</dbReference>
<accession>G9X0E4</accession>
<proteinExistence type="predicted"/>
<sequence length="130" mass="14208">MYGVIIAAHGGYSTGIYSGLKLVCGEIENLKIVDYLENQTYEQLDANLKKAYEECNAYEGVIFIADLLGGIPFSRCALNFGHIENVRVLAGLNFSMLYSAAVIEPSGDMDEDIENILNMGRAGITVYKAN</sequence>
<evidence type="ECO:0000313" key="4">
    <source>
        <dbReference type="Proteomes" id="UP000006437"/>
    </source>
</evidence>
<dbReference type="HOGENOM" id="CLU_123235_1_0_9"/>
<dbReference type="PANTHER" id="PTHR33799">
    <property type="entry name" value="PTS PERMEASE-RELATED-RELATED"/>
    <property type="match status" value="1"/>
</dbReference>
<dbReference type="InterPro" id="IPR004701">
    <property type="entry name" value="PTS_EIIA_man-typ"/>
</dbReference>
<dbReference type="PANTHER" id="PTHR33799:SF1">
    <property type="entry name" value="PTS SYSTEM MANNOSE-SPECIFIC EIIAB COMPONENT-RELATED"/>
    <property type="match status" value="1"/>
</dbReference>
<dbReference type="PROSITE" id="PS51096">
    <property type="entry name" value="PTS_EIIA_TYPE_4"/>
    <property type="match status" value="1"/>
</dbReference>
<organism evidence="3 4">
    <name type="scientific">Peptoanaerobacter stomatis</name>
    <dbReference type="NCBI Taxonomy" id="796937"/>
    <lineage>
        <taxon>Bacteria</taxon>
        <taxon>Bacillati</taxon>
        <taxon>Bacillota</taxon>
        <taxon>Clostridia</taxon>
        <taxon>Peptostreptococcales</taxon>
        <taxon>Filifactoraceae</taxon>
        <taxon>Peptoanaerobacter</taxon>
    </lineage>
</organism>
<dbReference type="GO" id="GO:0016740">
    <property type="term" value="F:transferase activity"/>
    <property type="evidence" value="ECO:0007669"/>
    <property type="project" value="UniProtKB-KW"/>
</dbReference>
<protein>
    <recommendedName>
        <fullName evidence="2">PTS EIIA type-4 domain-containing protein</fullName>
    </recommendedName>
</protein>
<dbReference type="Pfam" id="PF03610">
    <property type="entry name" value="EIIA-man"/>
    <property type="match status" value="1"/>
</dbReference>
<reference evidence="3 4" key="1">
    <citation type="submission" date="2011-08" db="EMBL/GenBank/DDBJ databases">
        <title>The Genome Sequence of Eubacteriaceae bacterium ACC19a.</title>
        <authorList>
            <consortium name="The Broad Institute Genome Sequencing Platform"/>
            <person name="Earl A."/>
            <person name="Ward D."/>
            <person name="Feldgarden M."/>
            <person name="Gevers D."/>
            <person name="Sizova M."/>
            <person name="Hazen A."/>
            <person name="Epstein S."/>
            <person name="Young S.K."/>
            <person name="Zeng Q."/>
            <person name="Gargeya S."/>
            <person name="Fitzgerald M."/>
            <person name="Haas B."/>
            <person name="Abouelleil A."/>
            <person name="Alvarado L."/>
            <person name="Arachchi H.M."/>
            <person name="Berlin A."/>
            <person name="Brown A."/>
            <person name="Chapman S.B."/>
            <person name="Chen Z."/>
            <person name="Dunbar C."/>
            <person name="Freedman E."/>
            <person name="Gearin G."/>
            <person name="Gellesch M."/>
            <person name="Goldberg J."/>
            <person name="Griggs A."/>
            <person name="Gujja S."/>
            <person name="Heiman D."/>
            <person name="Howarth C."/>
            <person name="Larson L."/>
            <person name="Lui A."/>
            <person name="MacDonald P.J.P."/>
            <person name="Montmayeur A."/>
            <person name="Murphy C."/>
            <person name="Neiman D."/>
            <person name="Pearson M."/>
            <person name="Priest M."/>
            <person name="Roberts A."/>
            <person name="Saif S."/>
            <person name="Shea T."/>
            <person name="Shenoy N."/>
            <person name="Sisk P."/>
            <person name="Stolte C."/>
            <person name="Sykes S."/>
            <person name="Wortman J."/>
            <person name="Nusbaum C."/>
            <person name="Birren B."/>
        </authorList>
    </citation>
    <scope>NUCLEOTIDE SEQUENCE [LARGE SCALE GENOMIC DNA]</scope>
    <source>
        <strain evidence="3 4">ACC19a</strain>
    </source>
</reference>
<dbReference type="Proteomes" id="UP000006437">
    <property type="component" value="Unassembled WGS sequence"/>
</dbReference>
<evidence type="ECO:0000256" key="1">
    <source>
        <dbReference type="ARBA" id="ARBA00022679"/>
    </source>
</evidence>
<comment type="caution">
    <text evidence="3">The sequence shown here is derived from an EMBL/GenBank/DDBJ whole genome shotgun (WGS) entry which is preliminary data.</text>
</comment>
<dbReference type="GO" id="GO:0016020">
    <property type="term" value="C:membrane"/>
    <property type="evidence" value="ECO:0007669"/>
    <property type="project" value="InterPro"/>
</dbReference>
<dbReference type="AlphaFoldDB" id="G9X0E4"/>
<dbReference type="InterPro" id="IPR051471">
    <property type="entry name" value="Bacterial_PTS_sugar_comp"/>
</dbReference>
<dbReference type="EMBL" id="AFZE01000013">
    <property type="protein sequence ID" value="EHL15491.1"/>
    <property type="molecule type" value="Genomic_DNA"/>
</dbReference>
<dbReference type="InterPro" id="IPR036662">
    <property type="entry name" value="PTS_EIIA_man-typ_sf"/>
</dbReference>
<dbReference type="SUPFAM" id="SSF53062">
    <property type="entry name" value="PTS system fructose IIA component-like"/>
    <property type="match status" value="1"/>
</dbReference>
<name>G9X0E4_9FIRM</name>
<dbReference type="RefSeq" id="WP_009526109.1">
    <property type="nucleotide sequence ID" value="NZ_JH414561.1"/>
</dbReference>
<gene>
    <name evidence="3" type="ORF">HMPREF9629_01880</name>
</gene>
<dbReference type="BioCyc" id="EBAC796937-HMP:GMGH-1888-MONOMER"/>
<evidence type="ECO:0000313" key="3">
    <source>
        <dbReference type="EMBL" id="EHL15491.1"/>
    </source>
</evidence>
<dbReference type="Gene3D" id="3.40.50.510">
    <property type="entry name" value="Phosphotransferase system, mannose-type IIA component"/>
    <property type="match status" value="1"/>
</dbReference>
<feature type="domain" description="PTS EIIA type-4" evidence="2">
    <location>
        <begin position="1"/>
        <end position="124"/>
    </location>
</feature>
<keyword evidence="1" id="KW-0808">Transferase</keyword>
<evidence type="ECO:0000259" key="2">
    <source>
        <dbReference type="PROSITE" id="PS51096"/>
    </source>
</evidence>